<dbReference type="EMBL" id="NBSK02000003">
    <property type="protein sequence ID" value="KAJ0218863.1"/>
    <property type="molecule type" value="Genomic_DNA"/>
</dbReference>
<name>A0A9R1W7K3_LACSA</name>
<organism evidence="3 4">
    <name type="scientific">Lactuca sativa</name>
    <name type="common">Garden lettuce</name>
    <dbReference type="NCBI Taxonomy" id="4236"/>
    <lineage>
        <taxon>Eukaryota</taxon>
        <taxon>Viridiplantae</taxon>
        <taxon>Streptophyta</taxon>
        <taxon>Embryophyta</taxon>
        <taxon>Tracheophyta</taxon>
        <taxon>Spermatophyta</taxon>
        <taxon>Magnoliopsida</taxon>
        <taxon>eudicotyledons</taxon>
        <taxon>Gunneridae</taxon>
        <taxon>Pentapetalae</taxon>
        <taxon>asterids</taxon>
        <taxon>campanulids</taxon>
        <taxon>Asterales</taxon>
        <taxon>Asteraceae</taxon>
        <taxon>Cichorioideae</taxon>
        <taxon>Cichorieae</taxon>
        <taxon>Lactucinae</taxon>
        <taxon>Lactuca</taxon>
    </lineage>
</organism>
<feature type="compositionally biased region" description="Low complexity" evidence="1">
    <location>
        <begin position="523"/>
        <end position="535"/>
    </location>
</feature>
<protein>
    <recommendedName>
        <fullName evidence="2">F-box domain-containing protein</fullName>
    </recommendedName>
</protein>
<dbReference type="Pfam" id="PF00646">
    <property type="entry name" value="F-box"/>
    <property type="match status" value="1"/>
</dbReference>
<sequence>MEFDDDNVRRRVVEEDRLSSLPDELIHKILSCFDIKFVVQTCLLSSRWEYLWTSMSCLNFSSFSPLPKFAKFMTNVLSHRNHQVEVSSVNLDFHGAASQVFVKKIAKYAFSHNLQQLTVVCFPKKHHQYPSCLFSSKSLQHFTLSNHPFSYAPCLTPKTPWDFPALTTLHLSHITLCDDHTEKSVDLFSKCVNLKNLTLKRFTVMDVEVFDIITPLLSNLVLIDCRRSISINLIAPQLENLTVLDCAISYLNVPAGVSSLCYRGYDPRKLSKDRFHSLNKVSICLSMYKLYKAYEEEDAIETINMLQELHCARYLTLSVDIVECLSSFPDLVSHHPSPFSNLNCLTIDSSRRSDAYKVKMSTEVRNFLLENSPKAIFTMELPEEPPTKAMKQKEARVKRKAKLAAEIESDMKDLQGSIEQGNMIVDQKEKAKAAFDNIISISSKKSQIRSLLEKLPKRDRVELEARFSLQLEEEEALRGRLLSEIVNSEEDRCAFEKLISDYLSSYDQDVSDSKLPPGSQMPSSSSTSVSSSFHF</sequence>
<dbReference type="InterPro" id="IPR053781">
    <property type="entry name" value="F-box_AtFBL13-like"/>
</dbReference>
<gene>
    <name evidence="3" type="ORF">LSAT_V11C300111530</name>
</gene>
<dbReference type="Gene3D" id="3.80.10.10">
    <property type="entry name" value="Ribonuclease Inhibitor"/>
    <property type="match status" value="1"/>
</dbReference>
<dbReference type="PANTHER" id="PTHR32212">
    <property type="entry name" value="CYCLIN-LIKE F-BOX"/>
    <property type="match status" value="1"/>
</dbReference>
<evidence type="ECO:0000256" key="1">
    <source>
        <dbReference type="SAM" id="MobiDB-lite"/>
    </source>
</evidence>
<evidence type="ECO:0000313" key="3">
    <source>
        <dbReference type="EMBL" id="KAJ0218863.1"/>
    </source>
</evidence>
<dbReference type="InterPro" id="IPR001810">
    <property type="entry name" value="F-box_dom"/>
</dbReference>
<dbReference type="InterPro" id="IPR036047">
    <property type="entry name" value="F-box-like_dom_sf"/>
</dbReference>
<dbReference type="Proteomes" id="UP000235145">
    <property type="component" value="Unassembled WGS sequence"/>
</dbReference>
<comment type="caution">
    <text evidence="3">The sequence shown here is derived from an EMBL/GenBank/DDBJ whole genome shotgun (WGS) entry which is preliminary data.</text>
</comment>
<evidence type="ECO:0000313" key="4">
    <source>
        <dbReference type="Proteomes" id="UP000235145"/>
    </source>
</evidence>
<feature type="region of interest" description="Disordered" evidence="1">
    <location>
        <begin position="508"/>
        <end position="535"/>
    </location>
</feature>
<dbReference type="InterPro" id="IPR032675">
    <property type="entry name" value="LRR_dom_sf"/>
</dbReference>
<reference evidence="3 4" key="1">
    <citation type="journal article" date="2017" name="Nat. Commun.">
        <title>Genome assembly with in vitro proximity ligation data and whole-genome triplication in lettuce.</title>
        <authorList>
            <person name="Reyes-Chin-Wo S."/>
            <person name="Wang Z."/>
            <person name="Yang X."/>
            <person name="Kozik A."/>
            <person name="Arikit S."/>
            <person name="Song C."/>
            <person name="Xia L."/>
            <person name="Froenicke L."/>
            <person name="Lavelle D.O."/>
            <person name="Truco M.J."/>
            <person name="Xia R."/>
            <person name="Zhu S."/>
            <person name="Xu C."/>
            <person name="Xu H."/>
            <person name="Xu X."/>
            <person name="Cox K."/>
            <person name="Korf I."/>
            <person name="Meyers B.C."/>
            <person name="Michelmore R.W."/>
        </authorList>
    </citation>
    <scope>NUCLEOTIDE SEQUENCE [LARGE SCALE GENOMIC DNA]</scope>
    <source>
        <strain evidence="4">cv. Salinas</strain>
        <tissue evidence="3">Seedlings</tissue>
    </source>
</reference>
<proteinExistence type="predicted"/>
<accession>A0A9R1W7K3</accession>
<feature type="domain" description="F-box" evidence="2">
    <location>
        <begin position="21"/>
        <end position="61"/>
    </location>
</feature>
<evidence type="ECO:0000259" key="2">
    <source>
        <dbReference type="SMART" id="SM00256"/>
    </source>
</evidence>
<keyword evidence="4" id="KW-1185">Reference proteome</keyword>
<dbReference type="CDD" id="cd22160">
    <property type="entry name" value="F-box_AtFBL13-like"/>
    <property type="match status" value="1"/>
</dbReference>
<dbReference type="SUPFAM" id="SSF81383">
    <property type="entry name" value="F-box domain"/>
    <property type="match status" value="1"/>
</dbReference>
<dbReference type="Gene3D" id="1.20.1280.50">
    <property type="match status" value="1"/>
</dbReference>
<dbReference type="PANTHER" id="PTHR32212:SF461">
    <property type="entry name" value="F-BOX DOMAIN-CONTAINING PROTEIN"/>
    <property type="match status" value="1"/>
</dbReference>
<dbReference type="SUPFAM" id="SSF52047">
    <property type="entry name" value="RNI-like"/>
    <property type="match status" value="1"/>
</dbReference>
<dbReference type="SMART" id="SM00256">
    <property type="entry name" value="FBOX"/>
    <property type="match status" value="1"/>
</dbReference>
<dbReference type="AlphaFoldDB" id="A0A9R1W7K3"/>